<protein>
    <submittedName>
        <fullName evidence="2">Uncharacterized protein</fullName>
    </submittedName>
</protein>
<gene>
    <name evidence="2" type="ORF">ILYODFUR_002016</name>
</gene>
<keyword evidence="1" id="KW-0472">Membrane</keyword>
<keyword evidence="1" id="KW-0812">Transmembrane</keyword>
<keyword evidence="1" id="KW-1133">Transmembrane helix</keyword>
<dbReference type="EMBL" id="JAHRIQ010000092">
    <property type="protein sequence ID" value="MEQ2220115.1"/>
    <property type="molecule type" value="Genomic_DNA"/>
</dbReference>
<comment type="caution">
    <text evidence="2">The sequence shown here is derived from an EMBL/GenBank/DDBJ whole genome shotgun (WGS) entry which is preliminary data.</text>
</comment>
<feature type="transmembrane region" description="Helical" evidence="1">
    <location>
        <begin position="13"/>
        <end position="37"/>
    </location>
</feature>
<organism evidence="2 3">
    <name type="scientific">Ilyodon furcidens</name>
    <name type="common">goldbreast splitfin</name>
    <dbReference type="NCBI Taxonomy" id="33524"/>
    <lineage>
        <taxon>Eukaryota</taxon>
        <taxon>Metazoa</taxon>
        <taxon>Chordata</taxon>
        <taxon>Craniata</taxon>
        <taxon>Vertebrata</taxon>
        <taxon>Euteleostomi</taxon>
        <taxon>Actinopterygii</taxon>
        <taxon>Neopterygii</taxon>
        <taxon>Teleostei</taxon>
        <taxon>Neoteleostei</taxon>
        <taxon>Acanthomorphata</taxon>
        <taxon>Ovalentaria</taxon>
        <taxon>Atherinomorphae</taxon>
        <taxon>Cyprinodontiformes</taxon>
        <taxon>Goodeidae</taxon>
        <taxon>Ilyodon</taxon>
    </lineage>
</organism>
<name>A0ABV0SIP3_9TELE</name>
<evidence type="ECO:0000313" key="2">
    <source>
        <dbReference type="EMBL" id="MEQ2220115.1"/>
    </source>
</evidence>
<dbReference type="Proteomes" id="UP001482620">
    <property type="component" value="Unassembled WGS sequence"/>
</dbReference>
<accession>A0ABV0SIP3</accession>
<keyword evidence="3" id="KW-1185">Reference proteome</keyword>
<evidence type="ECO:0000256" key="1">
    <source>
        <dbReference type="SAM" id="Phobius"/>
    </source>
</evidence>
<proteinExistence type="predicted"/>
<reference evidence="2 3" key="1">
    <citation type="submission" date="2021-06" db="EMBL/GenBank/DDBJ databases">
        <authorList>
            <person name="Palmer J.M."/>
        </authorList>
    </citation>
    <scope>NUCLEOTIDE SEQUENCE [LARGE SCALE GENOMIC DNA]</scope>
    <source>
        <strain evidence="3">if_2019</strain>
        <tissue evidence="2">Muscle</tissue>
    </source>
</reference>
<sequence>MDGAQPPPSLSCLFVLVSSCLYFPTPPFLVVISNPLLMQRLTGERSTAEQASAAYRRDVNSSVVVEKIRCSSKRESVPSLLLTFSLPLSLPPALCSVLRELTVEEHEWTADALCLEQCFGLMQDPATIRRVYQFSTRQLSCIGVMKKNPSVNKSSFIRALFHPCPLRIT</sequence>
<evidence type="ECO:0000313" key="3">
    <source>
        <dbReference type="Proteomes" id="UP001482620"/>
    </source>
</evidence>